<name>A0A1Y2C7P6_9FUNG</name>
<reference evidence="1 2" key="1">
    <citation type="submission" date="2016-07" db="EMBL/GenBank/DDBJ databases">
        <title>Pervasive Adenine N6-methylation of Active Genes in Fungi.</title>
        <authorList>
            <consortium name="DOE Joint Genome Institute"/>
            <person name="Mondo S.J."/>
            <person name="Dannebaum R.O."/>
            <person name="Kuo R.C."/>
            <person name="Labutti K."/>
            <person name="Haridas S."/>
            <person name="Kuo A."/>
            <person name="Salamov A."/>
            <person name="Ahrendt S.R."/>
            <person name="Lipzen A."/>
            <person name="Sullivan W."/>
            <person name="Andreopoulos W.B."/>
            <person name="Clum A."/>
            <person name="Lindquist E."/>
            <person name="Daum C."/>
            <person name="Ramamoorthy G.K."/>
            <person name="Gryganskyi A."/>
            <person name="Culley D."/>
            <person name="Magnuson J.K."/>
            <person name="James T.Y."/>
            <person name="O'Malley M.A."/>
            <person name="Stajich J.E."/>
            <person name="Spatafora J.W."/>
            <person name="Visel A."/>
            <person name="Grigoriev I.V."/>
        </authorList>
    </citation>
    <scope>NUCLEOTIDE SEQUENCE [LARGE SCALE GENOMIC DNA]</scope>
    <source>
        <strain evidence="1 2">JEL800</strain>
    </source>
</reference>
<proteinExistence type="predicted"/>
<evidence type="ECO:0000313" key="2">
    <source>
        <dbReference type="Proteomes" id="UP000193642"/>
    </source>
</evidence>
<dbReference type="EMBL" id="MCGO01000026">
    <property type="protein sequence ID" value="ORY43049.1"/>
    <property type="molecule type" value="Genomic_DNA"/>
</dbReference>
<keyword evidence="2" id="KW-1185">Reference proteome</keyword>
<dbReference type="Proteomes" id="UP000193642">
    <property type="component" value="Unassembled WGS sequence"/>
</dbReference>
<protein>
    <submittedName>
        <fullName evidence="1">Uncharacterized protein</fullName>
    </submittedName>
</protein>
<accession>A0A1Y2C7P6</accession>
<dbReference type="AlphaFoldDB" id="A0A1Y2C7P6"/>
<evidence type="ECO:0000313" key="1">
    <source>
        <dbReference type="EMBL" id="ORY43049.1"/>
    </source>
</evidence>
<organism evidence="1 2">
    <name type="scientific">Rhizoclosmatium globosum</name>
    <dbReference type="NCBI Taxonomy" id="329046"/>
    <lineage>
        <taxon>Eukaryota</taxon>
        <taxon>Fungi</taxon>
        <taxon>Fungi incertae sedis</taxon>
        <taxon>Chytridiomycota</taxon>
        <taxon>Chytridiomycota incertae sedis</taxon>
        <taxon>Chytridiomycetes</taxon>
        <taxon>Chytridiales</taxon>
        <taxon>Chytriomycetaceae</taxon>
        <taxon>Rhizoclosmatium</taxon>
    </lineage>
</organism>
<sequence length="188" mass="21295">MYEAPTLCIECQSPTVSYYSWNTTRPESLAVAFGSGRINAFTSYTYYPNRNWPGFTTFIHYDAYTIAICAEKAAYHQANFYSFHPPSFTCYIQSPKPTLAIHPVQTLIPGPKGIEFKGYNRIMNRDFKDAFDLYKGMWVSSEAACARACWEDVDCVASSFLYRGCYFKAPMAQAGMIAGTIFRITQQS</sequence>
<gene>
    <name evidence="1" type="ORF">BCR33DRAFT_717782</name>
</gene>
<comment type="caution">
    <text evidence="1">The sequence shown here is derived from an EMBL/GenBank/DDBJ whole genome shotgun (WGS) entry which is preliminary data.</text>
</comment>